<evidence type="ECO:0000313" key="5">
    <source>
        <dbReference type="Proteomes" id="UP000013827"/>
    </source>
</evidence>
<dbReference type="RefSeq" id="XP_005765141.1">
    <property type="nucleotide sequence ID" value="XM_005765084.1"/>
</dbReference>
<dbReference type="PANTHER" id="PTHR31978:SF1">
    <property type="entry name" value="INTRAFLAGELLAR TRANSPORT PROTEIN 20 HOMOLOG"/>
    <property type="match status" value="1"/>
</dbReference>
<dbReference type="EnsemblProtists" id="EOD39436">
    <property type="protein sequence ID" value="EOD39436"/>
    <property type="gene ID" value="EMIHUDRAFT_62728"/>
</dbReference>
<dbReference type="PANTHER" id="PTHR31978">
    <property type="entry name" value="INTRAFLAGELLAR TRANSPORT PROTEIN 20 HOMOLOG"/>
    <property type="match status" value="1"/>
</dbReference>
<dbReference type="PaxDb" id="2903-EOD12712"/>
<sequence length="137" mass="14873">MSAAAAALAEQGIHADSDGLHLLPPGQAKASAELQEECTEFLNRTTQFSAIVADFVSVMESRATLIEAEKLRAIGLGNRVEAEPETRKRKALEMQAPPAMINEKKAQLDRLTAQCDSLARVDAEQKALLERLTNNES</sequence>
<dbReference type="GeneID" id="17258865"/>
<proteinExistence type="predicted"/>
<dbReference type="eggNOG" id="ENOG502RYYR">
    <property type="taxonomic scope" value="Eukaryota"/>
</dbReference>
<keyword evidence="2" id="KW-0175">Coiled coil</keyword>
<evidence type="ECO:0000313" key="4">
    <source>
        <dbReference type="EnsemblProtists" id="EOD39436"/>
    </source>
</evidence>
<dbReference type="EnsemblProtists" id="EOD12712">
    <property type="protein sequence ID" value="EOD12712"/>
    <property type="gene ID" value="EMIHUDRAFT_76663"/>
</dbReference>
<dbReference type="GO" id="GO:0036064">
    <property type="term" value="C:ciliary basal body"/>
    <property type="evidence" value="ECO:0007669"/>
    <property type="project" value="TreeGrafter"/>
</dbReference>
<evidence type="ECO:0008006" key="6">
    <source>
        <dbReference type="Google" id="ProtNLM"/>
    </source>
</evidence>
<evidence type="ECO:0000256" key="2">
    <source>
        <dbReference type="ARBA" id="ARBA00023054"/>
    </source>
</evidence>
<dbReference type="KEGG" id="ehx:EMIHUDRAFT_62728"/>
<reference evidence="5" key="1">
    <citation type="journal article" date="2013" name="Nature">
        <title>Pan genome of the phytoplankton Emiliania underpins its global distribution.</title>
        <authorList>
            <person name="Read B.A."/>
            <person name="Kegel J."/>
            <person name="Klute M.J."/>
            <person name="Kuo A."/>
            <person name="Lefebvre S.C."/>
            <person name="Maumus F."/>
            <person name="Mayer C."/>
            <person name="Miller J."/>
            <person name="Monier A."/>
            <person name="Salamov A."/>
            <person name="Young J."/>
            <person name="Aguilar M."/>
            <person name="Claverie J.M."/>
            <person name="Frickenhaus S."/>
            <person name="Gonzalez K."/>
            <person name="Herman E.K."/>
            <person name="Lin Y.C."/>
            <person name="Napier J."/>
            <person name="Ogata H."/>
            <person name="Sarno A.F."/>
            <person name="Shmutz J."/>
            <person name="Schroeder D."/>
            <person name="de Vargas C."/>
            <person name="Verret F."/>
            <person name="von Dassow P."/>
            <person name="Valentin K."/>
            <person name="Van de Peer Y."/>
            <person name="Wheeler G."/>
            <person name="Dacks J.B."/>
            <person name="Delwiche C.F."/>
            <person name="Dyhrman S.T."/>
            <person name="Glockner G."/>
            <person name="John U."/>
            <person name="Richards T."/>
            <person name="Worden A.Z."/>
            <person name="Zhang X."/>
            <person name="Grigoriev I.V."/>
            <person name="Allen A.E."/>
            <person name="Bidle K."/>
            <person name="Borodovsky M."/>
            <person name="Bowler C."/>
            <person name="Brownlee C."/>
            <person name="Cock J.M."/>
            <person name="Elias M."/>
            <person name="Gladyshev V.N."/>
            <person name="Groth M."/>
            <person name="Guda C."/>
            <person name="Hadaegh A."/>
            <person name="Iglesias-Rodriguez M.D."/>
            <person name="Jenkins J."/>
            <person name="Jones B.M."/>
            <person name="Lawson T."/>
            <person name="Leese F."/>
            <person name="Lindquist E."/>
            <person name="Lobanov A."/>
            <person name="Lomsadze A."/>
            <person name="Malik S.B."/>
            <person name="Marsh M.E."/>
            <person name="Mackinder L."/>
            <person name="Mock T."/>
            <person name="Mueller-Roeber B."/>
            <person name="Pagarete A."/>
            <person name="Parker M."/>
            <person name="Probert I."/>
            <person name="Quesneville H."/>
            <person name="Raines C."/>
            <person name="Rensing S.A."/>
            <person name="Riano-Pachon D.M."/>
            <person name="Richier S."/>
            <person name="Rokitta S."/>
            <person name="Shiraiwa Y."/>
            <person name="Soanes D.M."/>
            <person name="van der Giezen M."/>
            <person name="Wahlund T.M."/>
            <person name="Williams B."/>
            <person name="Wilson W."/>
            <person name="Wolfe G."/>
            <person name="Wurch L.L."/>
        </authorList>
    </citation>
    <scope>NUCLEOTIDE SEQUENCE</scope>
</reference>
<dbReference type="Proteomes" id="UP000013827">
    <property type="component" value="Unassembled WGS sequence"/>
</dbReference>
<dbReference type="HOGENOM" id="CLU_134163_1_0_1"/>
<accession>A0A0D3KUK1</accession>
<evidence type="ECO:0000256" key="3">
    <source>
        <dbReference type="ARBA" id="ARBA00023273"/>
    </source>
</evidence>
<dbReference type="GO" id="GO:0097730">
    <property type="term" value="C:non-motile cilium"/>
    <property type="evidence" value="ECO:0007669"/>
    <property type="project" value="TreeGrafter"/>
</dbReference>
<keyword evidence="3" id="KW-0966">Cell projection</keyword>
<reference evidence="4" key="2">
    <citation type="submission" date="2024-10" db="UniProtKB">
        <authorList>
            <consortium name="EnsemblProtists"/>
        </authorList>
    </citation>
    <scope>IDENTIFICATION</scope>
</reference>
<dbReference type="GO" id="GO:0097546">
    <property type="term" value="C:ciliary base"/>
    <property type="evidence" value="ECO:0007669"/>
    <property type="project" value="TreeGrafter"/>
</dbReference>
<dbReference type="AlphaFoldDB" id="A0A0D3KUK1"/>
<dbReference type="KEGG" id="ehx:EMIHUDRAFT_76663"/>
<dbReference type="GO" id="GO:0030990">
    <property type="term" value="C:intraciliary transport particle"/>
    <property type="evidence" value="ECO:0007669"/>
    <property type="project" value="TreeGrafter"/>
</dbReference>
<protein>
    <recommendedName>
        <fullName evidence="6">Intraflagellar transport protein 20</fullName>
    </recommendedName>
</protein>
<dbReference type="GeneID" id="17284707"/>
<dbReference type="OMA" id="TMAKQRQ"/>
<dbReference type="InterPro" id="IPR028172">
    <property type="entry name" value="FT20"/>
</dbReference>
<dbReference type="GO" id="GO:0005737">
    <property type="term" value="C:cytoplasm"/>
    <property type="evidence" value="ECO:0007669"/>
    <property type="project" value="TreeGrafter"/>
</dbReference>
<dbReference type="STRING" id="2903.R1FUW2"/>
<comment type="subcellular location">
    <subcellularLocation>
        <location evidence="1">Cell projection</location>
        <location evidence="1">Cilium</location>
    </subcellularLocation>
</comment>
<dbReference type="GO" id="GO:0060271">
    <property type="term" value="P:cilium assembly"/>
    <property type="evidence" value="ECO:0007669"/>
    <property type="project" value="TreeGrafter"/>
</dbReference>
<keyword evidence="5" id="KW-1185">Reference proteome</keyword>
<name>A0A0D3KUK1_EMIH1</name>
<evidence type="ECO:0000256" key="1">
    <source>
        <dbReference type="ARBA" id="ARBA00004138"/>
    </source>
</evidence>
<dbReference type="GO" id="GO:0061512">
    <property type="term" value="P:protein localization to cilium"/>
    <property type="evidence" value="ECO:0007669"/>
    <property type="project" value="TreeGrafter"/>
</dbReference>
<dbReference type="RefSeq" id="XP_005791865.1">
    <property type="nucleotide sequence ID" value="XM_005791808.1"/>
</dbReference>
<organism evidence="4 5">
    <name type="scientific">Emiliania huxleyi (strain CCMP1516)</name>
    <dbReference type="NCBI Taxonomy" id="280463"/>
    <lineage>
        <taxon>Eukaryota</taxon>
        <taxon>Haptista</taxon>
        <taxon>Haptophyta</taxon>
        <taxon>Prymnesiophyceae</taxon>
        <taxon>Isochrysidales</taxon>
        <taxon>Noelaerhabdaceae</taxon>
        <taxon>Emiliania</taxon>
    </lineage>
</organism>
<dbReference type="Pfam" id="PF14931">
    <property type="entry name" value="IFT20"/>
    <property type="match status" value="1"/>
</dbReference>